<evidence type="ECO:0000313" key="7">
    <source>
        <dbReference type="EMBL" id="ODQ46158.1"/>
    </source>
</evidence>
<evidence type="ECO:0000313" key="8">
    <source>
        <dbReference type="Proteomes" id="UP000094455"/>
    </source>
</evidence>
<sequence>MLTGRRSRSKSKSDSGKEEGSSDAETRGGFVEPVLAECNIVTGQKMEDPPSVKVKKELGAFKRGTKHVAETPAVAERMVQYRNSLKSSKEIEKSTNLSEIRTSLKREHDENTDEPYDTRKIRKNSAKTEKKLGRKGDVNTTKTKSFLSAPKDVRMGKEHGIDAESEATPPVQPDSPALNNDYCSCCGMTGMFLCCESCPKSYHFQCINPPVDSNNLPDSWFCRECTKKKVLEEEGRNGGSKSIMLNVGVYSKLFDNIVFQDPISFQLPKEIIESFQGISIDRLCDYNDESFKPTKTYKQLVKEFDDPLHGIYDKNNNPLFCYYCGESGVKKELINCDYCPLTWHLDCLDPPITSVKKLGSKWKCPNHVDDLEKPIRRFKDQQIVQVSNIKSFENSGKLPVNSNIEIINIEDKLQALKDQMKLLHDNNNSSLKFSNLTFQINEEDIILNFINANKIRKLNENDENFQTLMNLQPNLKDYVLSLSQLSKKSLLDNEFRLLNLQHLLKVSDEELKVEKKDFTDEEIKEFQIIKRLIQQKGKEKLMKFLNFSS</sequence>
<dbReference type="STRING" id="763406.A0A1E3NKR6"/>
<keyword evidence="2 4" id="KW-0863">Zinc-finger</keyword>
<evidence type="ECO:0000259" key="6">
    <source>
        <dbReference type="PROSITE" id="PS50016"/>
    </source>
</evidence>
<dbReference type="AlphaFoldDB" id="A0A1E3NKR6"/>
<dbReference type="PANTHER" id="PTHR47636">
    <property type="entry name" value="TRANSCRIPTIONAL REGULATORY PROTEIN RCO1"/>
    <property type="match status" value="1"/>
</dbReference>
<keyword evidence="1" id="KW-0479">Metal-binding</keyword>
<evidence type="ECO:0000256" key="5">
    <source>
        <dbReference type="SAM" id="MobiDB-lite"/>
    </source>
</evidence>
<gene>
    <name evidence="7" type="ORF">PICMEDRAFT_154171</name>
</gene>
<evidence type="ECO:0000256" key="1">
    <source>
        <dbReference type="ARBA" id="ARBA00022723"/>
    </source>
</evidence>
<dbReference type="InterPro" id="IPR011011">
    <property type="entry name" value="Znf_FYVE_PHD"/>
</dbReference>
<dbReference type="GeneID" id="30177505"/>
<dbReference type="SMART" id="SM00249">
    <property type="entry name" value="PHD"/>
    <property type="match status" value="2"/>
</dbReference>
<dbReference type="GO" id="GO:0032221">
    <property type="term" value="C:Rpd3S complex"/>
    <property type="evidence" value="ECO:0007669"/>
    <property type="project" value="TreeGrafter"/>
</dbReference>
<feature type="domain" description="PHD-type" evidence="6">
    <location>
        <begin position="180"/>
        <end position="228"/>
    </location>
</feature>
<dbReference type="CDD" id="cd15535">
    <property type="entry name" value="PHD1_Rco1"/>
    <property type="match status" value="1"/>
</dbReference>
<organism evidence="7 8">
    <name type="scientific">Pichia membranifaciens NRRL Y-2026</name>
    <dbReference type="NCBI Taxonomy" id="763406"/>
    <lineage>
        <taxon>Eukaryota</taxon>
        <taxon>Fungi</taxon>
        <taxon>Dikarya</taxon>
        <taxon>Ascomycota</taxon>
        <taxon>Saccharomycotina</taxon>
        <taxon>Pichiomycetes</taxon>
        <taxon>Pichiales</taxon>
        <taxon>Pichiaceae</taxon>
        <taxon>Pichia</taxon>
    </lineage>
</organism>
<evidence type="ECO:0000256" key="2">
    <source>
        <dbReference type="ARBA" id="ARBA00022771"/>
    </source>
</evidence>
<protein>
    <recommendedName>
        <fullName evidence="6">PHD-type domain-containing protein</fullName>
    </recommendedName>
</protein>
<proteinExistence type="predicted"/>
<keyword evidence="8" id="KW-1185">Reference proteome</keyword>
<feature type="compositionally biased region" description="Basic and acidic residues" evidence="5">
    <location>
        <begin position="11"/>
        <end position="26"/>
    </location>
</feature>
<dbReference type="Gene3D" id="3.30.40.10">
    <property type="entry name" value="Zinc/RING finger domain, C3HC4 (zinc finger)"/>
    <property type="match status" value="2"/>
</dbReference>
<feature type="compositionally biased region" description="Basic and acidic residues" evidence="5">
    <location>
        <begin position="126"/>
        <end position="137"/>
    </location>
</feature>
<evidence type="ECO:0000256" key="4">
    <source>
        <dbReference type="PROSITE-ProRule" id="PRU00146"/>
    </source>
</evidence>
<dbReference type="GO" id="GO:0006357">
    <property type="term" value="P:regulation of transcription by RNA polymerase II"/>
    <property type="evidence" value="ECO:0007669"/>
    <property type="project" value="TreeGrafter"/>
</dbReference>
<dbReference type="PROSITE" id="PS50016">
    <property type="entry name" value="ZF_PHD_2"/>
    <property type="match status" value="1"/>
</dbReference>
<feature type="region of interest" description="Disordered" evidence="5">
    <location>
        <begin position="85"/>
        <end position="148"/>
    </location>
</feature>
<keyword evidence="3" id="KW-0862">Zinc</keyword>
<dbReference type="RefSeq" id="XP_019017271.1">
    <property type="nucleotide sequence ID" value="XM_019160818.1"/>
</dbReference>
<dbReference type="InterPro" id="IPR052819">
    <property type="entry name" value="Chromatin_regulatory_protein"/>
</dbReference>
<dbReference type="EMBL" id="KV454004">
    <property type="protein sequence ID" value="ODQ46158.1"/>
    <property type="molecule type" value="Genomic_DNA"/>
</dbReference>
<evidence type="ECO:0000256" key="3">
    <source>
        <dbReference type="ARBA" id="ARBA00022833"/>
    </source>
</evidence>
<dbReference type="SUPFAM" id="SSF57903">
    <property type="entry name" value="FYVE/PHD zinc finger"/>
    <property type="match status" value="2"/>
</dbReference>
<dbReference type="InterPro" id="IPR001965">
    <property type="entry name" value="Znf_PHD"/>
</dbReference>
<dbReference type="InterPro" id="IPR013083">
    <property type="entry name" value="Znf_RING/FYVE/PHD"/>
</dbReference>
<feature type="compositionally biased region" description="Basic residues" evidence="5">
    <location>
        <begin position="1"/>
        <end position="10"/>
    </location>
</feature>
<accession>A0A1E3NKR6</accession>
<dbReference type="CDD" id="cd15534">
    <property type="entry name" value="PHD2_PHF12_Rco1"/>
    <property type="match status" value="1"/>
</dbReference>
<reference evidence="7 8" key="1">
    <citation type="journal article" date="2016" name="Proc. Natl. Acad. Sci. U.S.A.">
        <title>Comparative genomics of biotechnologically important yeasts.</title>
        <authorList>
            <person name="Riley R."/>
            <person name="Haridas S."/>
            <person name="Wolfe K.H."/>
            <person name="Lopes M.R."/>
            <person name="Hittinger C.T."/>
            <person name="Goeker M."/>
            <person name="Salamov A.A."/>
            <person name="Wisecaver J.H."/>
            <person name="Long T.M."/>
            <person name="Calvey C.H."/>
            <person name="Aerts A.L."/>
            <person name="Barry K.W."/>
            <person name="Choi C."/>
            <person name="Clum A."/>
            <person name="Coughlan A.Y."/>
            <person name="Deshpande S."/>
            <person name="Douglass A.P."/>
            <person name="Hanson S.J."/>
            <person name="Klenk H.-P."/>
            <person name="LaButti K.M."/>
            <person name="Lapidus A."/>
            <person name="Lindquist E.A."/>
            <person name="Lipzen A.M."/>
            <person name="Meier-Kolthoff J.P."/>
            <person name="Ohm R.A."/>
            <person name="Otillar R.P."/>
            <person name="Pangilinan J.L."/>
            <person name="Peng Y."/>
            <person name="Rokas A."/>
            <person name="Rosa C.A."/>
            <person name="Scheuner C."/>
            <person name="Sibirny A.A."/>
            <person name="Slot J.C."/>
            <person name="Stielow J.B."/>
            <person name="Sun H."/>
            <person name="Kurtzman C.P."/>
            <person name="Blackwell M."/>
            <person name="Grigoriev I.V."/>
            <person name="Jeffries T.W."/>
        </authorList>
    </citation>
    <scope>NUCLEOTIDE SEQUENCE [LARGE SCALE GENOMIC DNA]</scope>
    <source>
        <strain evidence="7 8">NRRL Y-2026</strain>
    </source>
</reference>
<dbReference type="PANTHER" id="PTHR47636:SF1">
    <property type="entry name" value="TRANSCRIPTIONAL REGULATORY PROTEIN RCO1"/>
    <property type="match status" value="1"/>
</dbReference>
<dbReference type="InterPro" id="IPR019786">
    <property type="entry name" value="Zinc_finger_PHD-type_CS"/>
</dbReference>
<dbReference type="PROSITE" id="PS01359">
    <property type="entry name" value="ZF_PHD_1"/>
    <property type="match status" value="1"/>
</dbReference>
<dbReference type="Pfam" id="PF00628">
    <property type="entry name" value="PHD"/>
    <property type="match status" value="2"/>
</dbReference>
<name>A0A1E3NKR6_9ASCO</name>
<dbReference type="InterPro" id="IPR019787">
    <property type="entry name" value="Znf_PHD-finger"/>
</dbReference>
<dbReference type="Proteomes" id="UP000094455">
    <property type="component" value="Unassembled WGS sequence"/>
</dbReference>
<dbReference type="OrthoDB" id="5876363at2759"/>
<dbReference type="GO" id="GO:0008270">
    <property type="term" value="F:zinc ion binding"/>
    <property type="evidence" value="ECO:0007669"/>
    <property type="project" value="UniProtKB-KW"/>
</dbReference>
<feature type="region of interest" description="Disordered" evidence="5">
    <location>
        <begin position="1"/>
        <end position="31"/>
    </location>
</feature>